<protein>
    <submittedName>
        <fullName evidence="2">Uncharacterized protein</fullName>
    </submittedName>
</protein>
<organism evidence="2 3">
    <name type="scientific">Liparis tanakae</name>
    <name type="common">Tanaka's snailfish</name>
    <dbReference type="NCBI Taxonomy" id="230148"/>
    <lineage>
        <taxon>Eukaryota</taxon>
        <taxon>Metazoa</taxon>
        <taxon>Chordata</taxon>
        <taxon>Craniata</taxon>
        <taxon>Vertebrata</taxon>
        <taxon>Euteleostomi</taxon>
        <taxon>Actinopterygii</taxon>
        <taxon>Neopterygii</taxon>
        <taxon>Teleostei</taxon>
        <taxon>Neoteleostei</taxon>
        <taxon>Acanthomorphata</taxon>
        <taxon>Eupercaria</taxon>
        <taxon>Perciformes</taxon>
        <taxon>Cottioidei</taxon>
        <taxon>Cottales</taxon>
        <taxon>Liparidae</taxon>
        <taxon>Liparis</taxon>
    </lineage>
</organism>
<name>A0A4Z2I4T8_9TELE</name>
<dbReference type="AlphaFoldDB" id="A0A4Z2I4T8"/>
<reference evidence="2 3" key="1">
    <citation type="submission" date="2019-03" db="EMBL/GenBank/DDBJ databases">
        <title>First draft genome of Liparis tanakae, snailfish: a comprehensive survey of snailfish specific genes.</title>
        <authorList>
            <person name="Kim W."/>
            <person name="Song I."/>
            <person name="Jeong J.-H."/>
            <person name="Kim D."/>
            <person name="Kim S."/>
            <person name="Ryu S."/>
            <person name="Song J.Y."/>
            <person name="Lee S.K."/>
        </authorList>
    </citation>
    <scope>NUCLEOTIDE SEQUENCE [LARGE SCALE GENOMIC DNA]</scope>
    <source>
        <tissue evidence="2">Muscle</tissue>
    </source>
</reference>
<evidence type="ECO:0000313" key="2">
    <source>
        <dbReference type="EMBL" id="TNN72272.1"/>
    </source>
</evidence>
<gene>
    <name evidence="2" type="ORF">EYF80_017556</name>
</gene>
<feature type="chain" id="PRO_5021441854" evidence="1">
    <location>
        <begin position="19"/>
        <end position="72"/>
    </location>
</feature>
<comment type="caution">
    <text evidence="2">The sequence shown here is derived from an EMBL/GenBank/DDBJ whole genome shotgun (WGS) entry which is preliminary data.</text>
</comment>
<evidence type="ECO:0000313" key="3">
    <source>
        <dbReference type="Proteomes" id="UP000314294"/>
    </source>
</evidence>
<dbReference type="EMBL" id="SRLO01000140">
    <property type="protein sequence ID" value="TNN72272.1"/>
    <property type="molecule type" value="Genomic_DNA"/>
</dbReference>
<dbReference type="Proteomes" id="UP000314294">
    <property type="component" value="Unassembled WGS sequence"/>
</dbReference>
<sequence>MLCFTLSTLISGLPYSLTLSREYIPIGADHTRRASQKRIARKTIDSLSKPGEWTSAVSSFCLKSLNRSFIGC</sequence>
<accession>A0A4Z2I4T8</accession>
<proteinExistence type="predicted"/>
<keyword evidence="1" id="KW-0732">Signal</keyword>
<evidence type="ECO:0000256" key="1">
    <source>
        <dbReference type="SAM" id="SignalP"/>
    </source>
</evidence>
<feature type="signal peptide" evidence="1">
    <location>
        <begin position="1"/>
        <end position="18"/>
    </location>
</feature>
<keyword evidence="3" id="KW-1185">Reference proteome</keyword>